<gene>
    <name evidence="2" type="ORF">LEA_06161</name>
</gene>
<accession>K1U5S9</accession>
<dbReference type="InterPro" id="IPR037214">
    <property type="entry name" value="TROVE_dom_sf"/>
</dbReference>
<feature type="non-terminal residue" evidence="2">
    <location>
        <position position="175"/>
    </location>
</feature>
<feature type="domain" description="TROVE" evidence="1">
    <location>
        <begin position="1"/>
        <end position="175"/>
    </location>
</feature>
<dbReference type="AlphaFoldDB" id="K1U5S9"/>
<dbReference type="SUPFAM" id="SSF140864">
    <property type="entry name" value="TROVE domain-like"/>
    <property type="match status" value="1"/>
</dbReference>
<sequence length="175" mass="20122">YYEKEKDKVERIKNLMDQVDPYFGAQTALYVRKEGKLRSVTHLMASVLASKASGKEWASRFYNKIIMRPDDMSEILGCYAALNDKNPKKLRGISSAIKKGFKTALEGLDPYRIDKYKMDSRVITMVDLVNLFHPKGNQANKTAFQYLIEGRSLSGLYESKILEKECLKPDRIRKT</sequence>
<organism evidence="2">
    <name type="scientific">human gut metagenome</name>
    <dbReference type="NCBI Taxonomy" id="408170"/>
    <lineage>
        <taxon>unclassified sequences</taxon>
        <taxon>metagenomes</taxon>
        <taxon>organismal metagenomes</taxon>
    </lineage>
</organism>
<dbReference type="EMBL" id="AJWY01004025">
    <property type="protein sequence ID" value="EKC73560.1"/>
    <property type="molecule type" value="Genomic_DNA"/>
</dbReference>
<reference evidence="2" key="1">
    <citation type="journal article" date="2013" name="Environ. Microbiol.">
        <title>Microbiota from the distal guts of lean and obese adolescents exhibit partial functional redundancy besides clear differences in community structure.</title>
        <authorList>
            <person name="Ferrer M."/>
            <person name="Ruiz A."/>
            <person name="Lanza F."/>
            <person name="Haange S.B."/>
            <person name="Oberbach A."/>
            <person name="Till H."/>
            <person name="Bargiela R."/>
            <person name="Campoy C."/>
            <person name="Segura M.T."/>
            <person name="Richter M."/>
            <person name="von Bergen M."/>
            <person name="Seifert J."/>
            <person name="Suarez A."/>
        </authorList>
    </citation>
    <scope>NUCLEOTIDE SEQUENCE</scope>
</reference>
<dbReference type="GO" id="GO:0003723">
    <property type="term" value="F:RNA binding"/>
    <property type="evidence" value="ECO:0007669"/>
    <property type="project" value="InterPro"/>
</dbReference>
<protein>
    <submittedName>
        <fullName evidence="2">TROVE domain protein</fullName>
    </submittedName>
</protein>
<feature type="non-terminal residue" evidence="2">
    <location>
        <position position="1"/>
    </location>
</feature>
<proteinExistence type="predicted"/>
<evidence type="ECO:0000313" key="2">
    <source>
        <dbReference type="EMBL" id="EKC73560.1"/>
    </source>
</evidence>
<name>K1U5S9_9ZZZZ</name>
<evidence type="ECO:0000259" key="1">
    <source>
        <dbReference type="PROSITE" id="PS50988"/>
    </source>
</evidence>
<comment type="caution">
    <text evidence="2">The sequence shown here is derived from an EMBL/GenBank/DDBJ whole genome shotgun (WGS) entry which is preliminary data.</text>
</comment>
<dbReference type="PROSITE" id="PS50988">
    <property type="entry name" value="TROVE"/>
    <property type="match status" value="1"/>
</dbReference>
<dbReference type="InterPro" id="IPR008858">
    <property type="entry name" value="TROVE_dom"/>
</dbReference>